<name>A0A2H0TX33_9BACT</name>
<accession>A0A2H0TX33</accession>
<dbReference type="Gene3D" id="3.90.190.20">
    <property type="entry name" value="Mur ligase, C-terminal domain"/>
    <property type="match status" value="1"/>
</dbReference>
<feature type="domain" description="Mur ligase N-terminal catalytic" evidence="2">
    <location>
        <begin position="3"/>
        <end position="100"/>
    </location>
</feature>
<dbReference type="InterPro" id="IPR013221">
    <property type="entry name" value="Mur_ligase_cen"/>
</dbReference>
<proteinExistence type="predicted"/>
<dbReference type="AlphaFoldDB" id="A0A2H0TX33"/>
<protein>
    <recommendedName>
        <fullName evidence="6">UDP-N-acetylmuramate:L-alanyl-gamma-D-glutamyl-meso-diaminopimelate ligase</fullName>
    </recommendedName>
</protein>
<organism evidence="4 5">
    <name type="scientific">Candidatus Magasanikbacteria bacterium CG10_big_fil_rev_8_21_14_0_10_42_10</name>
    <dbReference type="NCBI Taxonomy" id="1974649"/>
    <lineage>
        <taxon>Bacteria</taxon>
        <taxon>Candidatus Magasanikiibacteriota</taxon>
    </lineage>
</organism>
<dbReference type="GO" id="GO:0005524">
    <property type="term" value="F:ATP binding"/>
    <property type="evidence" value="ECO:0007669"/>
    <property type="project" value="InterPro"/>
</dbReference>
<dbReference type="InterPro" id="IPR036565">
    <property type="entry name" value="Mur-like_cat_sf"/>
</dbReference>
<dbReference type="InterPro" id="IPR000713">
    <property type="entry name" value="Mur_ligase_N"/>
</dbReference>
<reference evidence="5" key="1">
    <citation type="submission" date="2017-09" db="EMBL/GenBank/DDBJ databases">
        <title>Depth-based differentiation of microbial function through sediment-hosted aquifers and enrichment of novel symbionts in the deep terrestrial subsurface.</title>
        <authorList>
            <person name="Probst A.J."/>
            <person name="Ladd B."/>
            <person name="Jarett J.K."/>
            <person name="Geller-Mcgrath D.E."/>
            <person name="Sieber C.M.K."/>
            <person name="Emerson J.B."/>
            <person name="Anantharaman K."/>
            <person name="Thomas B.C."/>
            <person name="Malmstrom R."/>
            <person name="Stieglmeier M."/>
            <person name="Klingl A."/>
            <person name="Woyke T."/>
            <person name="Ryan C.M."/>
            <person name="Banfield J.F."/>
        </authorList>
    </citation>
    <scope>NUCLEOTIDE SEQUENCE [LARGE SCALE GENOMIC DNA]</scope>
</reference>
<sequence length="496" mass="55380">MKHIHFIGICGVAMSALAIAYHKKGYKVTGSDKGFYPPVSTNLAEAGIEFYPGWHVEKMTAKGDPDVVIVGNVAGSENPEWQYVQENKIEYLSYPEAIAKDFVQKNSIVCAGTYGKSTSASILTWVMLEAGFDPSYMFGGISLNDIPAATIGDSDYSVLEGDEYKSARWDNGAKFFHYSPTHVLLTSVVWDHADVYPTEKSYVDAFTKLVSGIPESGLLVVSEKVSEQVIKSASTQVITYGKGEKNEYRYGNVETTKHGVTFDIIHKANTYHLITNSLGDYMADNMTGCFVMAHQLGMKPEDIIKHLASYKNIKRRLEKRFDGDITIFDDIAHSPTKAEKVLESVRKIYIPRHSERPEEIEESREKKRDLSTSDSLRSSSARDDEPRIFVVFEPNTGNRKPASLPGYDNAFVSADEVIIPKLSRVKVDEDEQEKPIYGKELADTIAKTHHNVNFIPDDEKLVDYLLKETKKGDVIAFLGSHGFRGMIGQLVSRLSE</sequence>
<evidence type="ECO:0008006" key="6">
    <source>
        <dbReference type="Google" id="ProtNLM"/>
    </source>
</evidence>
<dbReference type="Pfam" id="PF08245">
    <property type="entry name" value="Mur_ligase_M"/>
    <property type="match status" value="1"/>
</dbReference>
<evidence type="ECO:0000259" key="3">
    <source>
        <dbReference type="Pfam" id="PF08245"/>
    </source>
</evidence>
<dbReference type="InterPro" id="IPR050061">
    <property type="entry name" value="MurCDEF_pg_biosynth"/>
</dbReference>
<dbReference type="Gene3D" id="3.40.50.720">
    <property type="entry name" value="NAD(P)-binding Rossmann-like Domain"/>
    <property type="match status" value="1"/>
</dbReference>
<feature type="domain" description="Mur ligase central" evidence="3">
    <location>
        <begin position="111"/>
        <end position="292"/>
    </location>
</feature>
<evidence type="ECO:0000256" key="1">
    <source>
        <dbReference type="SAM" id="MobiDB-lite"/>
    </source>
</evidence>
<dbReference type="PANTHER" id="PTHR43445:SF5">
    <property type="entry name" value="UDP-N-ACETYLMURAMATE--L-ALANYL-GAMMA-D-GLUTAMYL-MESO-2,6-DIAMINOHEPTANDIOATE LIGASE"/>
    <property type="match status" value="1"/>
</dbReference>
<evidence type="ECO:0000313" key="5">
    <source>
        <dbReference type="Proteomes" id="UP000231530"/>
    </source>
</evidence>
<dbReference type="Proteomes" id="UP000231530">
    <property type="component" value="Unassembled WGS sequence"/>
</dbReference>
<dbReference type="SUPFAM" id="SSF53623">
    <property type="entry name" value="MurD-like peptide ligases, catalytic domain"/>
    <property type="match status" value="1"/>
</dbReference>
<dbReference type="SUPFAM" id="SSF53244">
    <property type="entry name" value="MurD-like peptide ligases, peptide-binding domain"/>
    <property type="match status" value="1"/>
</dbReference>
<comment type="caution">
    <text evidence="4">The sequence shown here is derived from an EMBL/GenBank/DDBJ whole genome shotgun (WGS) entry which is preliminary data.</text>
</comment>
<dbReference type="Gene3D" id="3.40.1190.10">
    <property type="entry name" value="Mur-like, catalytic domain"/>
    <property type="match status" value="1"/>
</dbReference>
<evidence type="ECO:0000313" key="4">
    <source>
        <dbReference type="EMBL" id="PIR76712.1"/>
    </source>
</evidence>
<dbReference type="SUPFAM" id="SSF51984">
    <property type="entry name" value="MurCD N-terminal domain"/>
    <property type="match status" value="1"/>
</dbReference>
<dbReference type="EMBL" id="PFBY01000009">
    <property type="protein sequence ID" value="PIR76712.1"/>
    <property type="molecule type" value="Genomic_DNA"/>
</dbReference>
<feature type="compositionally biased region" description="Basic and acidic residues" evidence="1">
    <location>
        <begin position="355"/>
        <end position="371"/>
    </location>
</feature>
<gene>
    <name evidence="4" type="ORF">COU32_00490</name>
</gene>
<evidence type="ECO:0000259" key="2">
    <source>
        <dbReference type="Pfam" id="PF01225"/>
    </source>
</evidence>
<dbReference type="InterPro" id="IPR036615">
    <property type="entry name" value="Mur_ligase_C_dom_sf"/>
</dbReference>
<dbReference type="Pfam" id="PF01225">
    <property type="entry name" value="Mur_ligase"/>
    <property type="match status" value="1"/>
</dbReference>
<feature type="region of interest" description="Disordered" evidence="1">
    <location>
        <begin position="355"/>
        <end position="382"/>
    </location>
</feature>
<dbReference type="GO" id="GO:0016881">
    <property type="term" value="F:acid-amino acid ligase activity"/>
    <property type="evidence" value="ECO:0007669"/>
    <property type="project" value="InterPro"/>
</dbReference>
<dbReference type="PANTHER" id="PTHR43445">
    <property type="entry name" value="UDP-N-ACETYLMURAMATE--L-ALANINE LIGASE-RELATED"/>
    <property type="match status" value="1"/>
</dbReference>